<dbReference type="EMBL" id="JOPB01000046">
    <property type="protein sequence ID" value="OUI77599.1"/>
    <property type="molecule type" value="Genomic_DNA"/>
</dbReference>
<reference evidence="2" key="1">
    <citation type="submission" date="2014-06" db="EMBL/GenBank/DDBJ databases">
        <authorList>
            <person name="Winans N.J."/>
            <person name="Newell P.D."/>
            <person name="Douglas A.E."/>
        </authorList>
    </citation>
    <scope>NUCLEOTIDE SEQUENCE [LARGE SCALE GENOMIC DNA]</scope>
    <source>
        <strain evidence="2">DmL_052</strain>
    </source>
</reference>
<proteinExistence type="predicted"/>
<protein>
    <submittedName>
        <fullName evidence="1">Uncharacterized protein</fullName>
    </submittedName>
</protein>
<keyword evidence="2" id="KW-1185">Reference proteome</keyword>
<dbReference type="AlphaFoldDB" id="A0A251ZSF4"/>
<name>A0A251ZSF4_9PROT</name>
<organism evidence="1 2">
    <name type="scientific">Commensalibacter intestini</name>
    <dbReference type="NCBI Taxonomy" id="479936"/>
    <lineage>
        <taxon>Bacteria</taxon>
        <taxon>Pseudomonadati</taxon>
        <taxon>Pseudomonadota</taxon>
        <taxon>Alphaproteobacteria</taxon>
        <taxon>Acetobacterales</taxon>
        <taxon>Acetobacteraceae</taxon>
    </lineage>
</organism>
<evidence type="ECO:0000313" key="2">
    <source>
        <dbReference type="Proteomes" id="UP000194946"/>
    </source>
</evidence>
<accession>A0A251ZSF4</accession>
<evidence type="ECO:0000313" key="1">
    <source>
        <dbReference type="EMBL" id="OUI77599.1"/>
    </source>
</evidence>
<sequence>MKTLTTTQVSQVSGGSRADAIAKANIIRTGLKNGDNWATIGKNIGLYFKNKYAGGNFAK</sequence>
<comment type="caution">
    <text evidence="1">The sequence shown here is derived from an EMBL/GenBank/DDBJ whole genome shotgun (WGS) entry which is preliminary data.</text>
</comment>
<gene>
    <name evidence="1" type="ORF">HK18_06525</name>
</gene>
<dbReference type="RefSeq" id="WP_008854399.1">
    <property type="nucleotide sequence ID" value="NZ_JOPB01000046.1"/>
</dbReference>
<dbReference type="Proteomes" id="UP000194946">
    <property type="component" value="Unassembled WGS sequence"/>
</dbReference>